<dbReference type="SUPFAM" id="SSF51230">
    <property type="entry name" value="Single hybrid motif"/>
    <property type="match status" value="1"/>
</dbReference>
<organism evidence="1 2">
    <name type="scientific">Streptomyces violaceusniger</name>
    <dbReference type="NCBI Taxonomy" id="68280"/>
    <lineage>
        <taxon>Bacteria</taxon>
        <taxon>Bacillati</taxon>
        <taxon>Actinomycetota</taxon>
        <taxon>Actinomycetes</taxon>
        <taxon>Kitasatosporales</taxon>
        <taxon>Streptomycetaceae</taxon>
        <taxon>Streptomyces</taxon>
        <taxon>Streptomyces violaceusniger group</taxon>
    </lineage>
</organism>
<sequence>MAAAGLTAWLAREVVAVNDLADEDPALVNAEPFGLGWLLRIRKDGGASSAGLLSVDEYMRLVG</sequence>
<dbReference type="InterPro" id="IPR033753">
    <property type="entry name" value="GCV_H/Fam206"/>
</dbReference>
<dbReference type="InterPro" id="IPR011053">
    <property type="entry name" value="Single_hybrid_motif"/>
</dbReference>
<name>A0A4D4KTC8_STRVO</name>
<gene>
    <name evidence="1" type="ORF">SVIO_007690</name>
</gene>
<dbReference type="AlphaFoldDB" id="A0A4D4KTC8"/>
<comment type="caution">
    <text evidence="1">The sequence shown here is derived from an EMBL/GenBank/DDBJ whole genome shotgun (WGS) entry which is preliminary data.</text>
</comment>
<dbReference type="Pfam" id="PF01597">
    <property type="entry name" value="GCV_H"/>
    <property type="match status" value="1"/>
</dbReference>
<proteinExistence type="predicted"/>
<evidence type="ECO:0000313" key="1">
    <source>
        <dbReference type="EMBL" id="GDY50146.1"/>
    </source>
</evidence>
<reference evidence="1 2" key="1">
    <citation type="journal article" date="2020" name="Int. J. Syst. Evol. Microbiol.">
        <title>Reclassification of Streptomyces castelarensis and Streptomyces sporoclivatus as later heterotypic synonyms of Streptomyces antimycoticus.</title>
        <authorList>
            <person name="Komaki H."/>
            <person name="Tamura T."/>
        </authorList>
    </citation>
    <scope>NUCLEOTIDE SEQUENCE [LARGE SCALE GENOMIC DNA]</scope>
    <source>
        <strain evidence="1 2">NBRC 13459</strain>
    </source>
</reference>
<dbReference type="Proteomes" id="UP000301309">
    <property type="component" value="Unassembled WGS sequence"/>
</dbReference>
<accession>A0A4D4KTC8</accession>
<evidence type="ECO:0008006" key="3">
    <source>
        <dbReference type="Google" id="ProtNLM"/>
    </source>
</evidence>
<protein>
    <recommendedName>
        <fullName evidence="3">Glycine cleavage system H protein</fullName>
    </recommendedName>
</protein>
<evidence type="ECO:0000313" key="2">
    <source>
        <dbReference type="Proteomes" id="UP000301309"/>
    </source>
</evidence>
<keyword evidence="2" id="KW-1185">Reference proteome</keyword>
<dbReference type="Gene3D" id="2.40.50.100">
    <property type="match status" value="1"/>
</dbReference>
<dbReference type="EMBL" id="BJHW01000001">
    <property type="protein sequence ID" value="GDY50146.1"/>
    <property type="molecule type" value="Genomic_DNA"/>
</dbReference>